<keyword evidence="2" id="KW-0472">Membrane</keyword>
<name>A0A8H6Y6B4_9AGAR</name>
<feature type="transmembrane region" description="Helical" evidence="2">
    <location>
        <begin position="117"/>
        <end position="140"/>
    </location>
</feature>
<keyword evidence="2" id="KW-1133">Transmembrane helix</keyword>
<keyword evidence="2" id="KW-0812">Transmembrane</keyword>
<evidence type="ECO:0000313" key="4">
    <source>
        <dbReference type="Proteomes" id="UP000620124"/>
    </source>
</evidence>
<dbReference type="EMBL" id="JACAZI010000009">
    <property type="protein sequence ID" value="KAF7352701.1"/>
    <property type="molecule type" value="Genomic_DNA"/>
</dbReference>
<evidence type="ECO:0000313" key="3">
    <source>
        <dbReference type="EMBL" id="KAF7352701.1"/>
    </source>
</evidence>
<evidence type="ECO:0000256" key="1">
    <source>
        <dbReference type="SAM" id="MobiDB-lite"/>
    </source>
</evidence>
<sequence>MSRTSGDVESPSSARRTPASTSPVRGTVEELDIIDPGVGTITTLTNAANAILRPPSWHPHKPVNTFPLPTQEVVFDPQQSNHLQEDPLDRHIEDVPKKPSKFKRTMKGVWAFLKTPLGILVGIYGFCIVFWGAAIVFFLAKFIDFHNENIQGFWVEVSSQVENGQCFI</sequence>
<proteinExistence type="predicted"/>
<dbReference type="AlphaFoldDB" id="A0A8H6Y6B4"/>
<dbReference type="Pfam" id="PF11204">
    <property type="entry name" value="DUF2985"/>
    <property type="match status" value="1"/>
</dbReference>
<protein>
    <submittedName>
        <fullName evidence="3">Uncharacterized protein</fullName>
    </submittedName>
</protein>
<dbReference type="OrthoDB" id="3365211at2759"/>
<gene>
    <name evidence="3" type="ORF">MVEN_01236000</name>
</gene>
<comment type="caution">
    <text evidence="3">The sequence shown here is derived from an EMBL/GenBank/DDBJ whole genome shotgun (WGS) entry which is preliminary data.</text>
</comment>
<accession>A0A8H6Y6B4</accession>
<dbReference type="Proteomes" id="UP000620124">
    <property type="component" value="Unassembled WGS sequence"/>
</dbReference>
<evidence type="ECO:0000256" key="2">
    <source>
        <dbReference type="SAM" id="Phobius"/>
    </source>
</evidence>
<dbReference type="PANTHER" id="PTHR35872">
    <property type="entry name" value="INTEGRAL MEMBRANE PROTEIN (AFU_ORTHOLOGUE AFUA_5G07110)"/>
    <property type="match status" value="1"/>
</dbReference>
<feature type="region of interest" description="Disordered" evidence="1">
    <location>
        <begin position="1"/>
        <end position="27"/>
    </location>
</feature>
<keyword evidence="4" id="KW-1185">Reference proteome</keyword>
<dbReference type="InterPro" id="IPR021369">
    <property type="entry name" value="DUF2985"/>
</dbReference>
<reference evidence="3" key="1">
    <citation type="submission" date="2020-05" db="EMBL/GenBank/DDBJ databases">
        <title>Mycena genomes resolve the evolution of fungal bioluminescence.</title>
        <authorList>
            <person name="Tsai I.J."/>
        </authorList>
    </citation>
    <scope>NUCLEOTIDE SEQUENCE</scope>
    <source>
        <strain evidence="3">CCC161011</strain>
    </source>
</reference>
<feature type="compositionally biased region" description="Polar residues" evidence="1">
    <location>
        <begin position="1"/>
        <end position="24"/>
    </location>
</feature>
<dbReference type="PANTHER" id="PTHR35872:SF2">
    <property type="entry name" value="INTEGRAL MEMBRANE PROTEIN (AFU_ORTHOLOGUE AFUA_5G07110)"/>
    <property type="match status" value="1"/>
</dbReference>
<organism evidence="3 4">
    <name type="scientific">Mycena venus</name>
    <dbReference type="NCBI Taxonomy" id="2733690"/>
    <lineage>
        <taxon>Eukaryota</taxon>
        <taxon>Fungi</taxon>
        <taxon>Dikarya</taxon>
        <taxon>Basidiomycota</taxon>
        <taxon>Agaricomycotina</taxon>
        <taxon>Agaricomycetes</taxon>
        <taxon>Agaricomycetidae</taxon>
        <taxon>Agaricales</taxon>
        <taxon>Marasmiineae</taxon>
        <taxon>Mycenaceae</taxon>
        <taxon>Mycena</taxon>
    </lineage>
</organism>